<comment type="caution">
    <text evidence="1">The sequence shown here is derived from an EMBL/GenBank/DDBJ whole genome shotgun (WGS) entry which is preliminary data.</text>
</comment>
<reference evidence="1 2" key="1">
    <citation type="submission" date="2022-07" db="EMBL/GenBank/DDBJ databases">
        <title>Methylomonas rivi sp. nov., Methylomonas rosea sp. nov., Methylomonas aureus sp. nov. and Methylomonas subterranea sp. nov., four novel methanotrophs isolated from a freshwater creek and the deep terrestrial subsurface.</title>
        <authorList>
            <person name="Abin C."/>
            <person name="Sankaranarayanan K."/>
            <person name="Garner C."/>
            <person name="Sindelar R."/>
            <person name="Kotary K."/>
            <person name="Garner R."/>
            <person name="Barclay S."/>
            <person name="Lawson P."/>
            <person name="Krumholz L."/>
        </authorList>
    </citation>
    <scope>NUCLEOTIDE SEQUENCE [LARGE SCALE GENOMIC DNA]</scope>
    <source>
        <strain evidence="1 2">SURF-2</strain>
    </source>
</reference>
<name>A0ABT1TJ85_9GAMM</name>
<dbReference type="EMBL" id="JANIBJ010000032">
    <property type="protein sequence ID" value="MCQ8105536.1"/>
    <property type="molecule type" value="Genomic_DNA"/>
</dbReference>
<sequence length="200" mass="23166">MHRYKAPDPGFRHAPPRKHVLLLSCMDQRLLDDTVSFMNGYNLANRYDQVIFAGTALGVMHLDSPPANSAWNDVFFHHLQVAIDVLGRKIKDIFILEHRDCGAYKHFHPSHNDYYGDDPCGQNLERDHHCEQAFLLANKIREYCLVQQGQAKKAMADATCEVYRLKAEERLKAWKDIHVKCFLMDLEGKVEHLSEAHWKP</sequence>
<protein>
    <recommendedName>
        <fullName evidence="3">Carbonic anhydrase</fullName>
    </recommendedName>
</protein>
<dbReference type="RefSeq" id="WP_256603546.1">
    <property type="nucleotide sequence ID" value="NZ_JANIBJ010000032.1"/>
</dbReference>
<dbReference type="Proteomes" id="UP001524499">
    <property type="component" value="Unassembled WGS sequence"/>
</dbReference>
<proteinExistence type="predicted"/>
<dbReference type="SUPFAM" id="SSF53056">
    <property type="entry name" value="beta-carbonic anhydrase, cab"/>
    <property type="match status" value="1"/>
</dbReference>
<accession>A0ABT1TJ85</accession>
<organism evidence="1 2">
    <name type="scientific">Methylomonas subterranea</name>
    <dbReference type="NCBI Taxonomy" id="2952225"/>
    <lineage>
        <taxon>Bacteria</taxon>
        <taxon>Pseudomonadati</taxon>
        <taxon>Pseudomonadota</taxon>
        <taxon>Gammaproteobacteria</taxon>
        <taxon>Methylococcales</taxon>
        <taxon>Methylococcaceae</taxon>
        <taxon>Methylomonas</taxon>
    </lineage>
</organism>
<gene>
    <name evidence="1" type="ORF">NP590_15600</name>
</gene>
<evidence type="ECO:0008006" key="3">
    <source>
        <dbReference type="Google" id="ProtNLM"/>
    </source>
</evidence>
<evidence type="ECO:0000313" key="1">
    <source>
        <dbReference type="EMBL" id="MCQ8105536.1"/>
    </source>
</evidence>
<dbReference type="Gene3D" id="3.40.1050.10">
    <property type="entry name" value="Carbonic anhydrase"/>
    <property type="match status" value="1"/>
</dbReference>
<dbReference type="InterPro" id="IPR036874">
    <property type="entry name" value="Carbonic_anhydrase_sf"/>
</dbReference>
<evidence type="ECO:0000313" key="2">
    <source>
        <dbReference type="Proteomes" id="UP001524499"/>
    </source>
</evidence>
<keyword evidence="2" id="KW-1185">Reference proteome</keyword>